<dbReference type="PANTHER" id="PTHR43721">
    <property type="entry name" value="ELONGATION FACTOR TU-RELATED"/>
    <property type="match status" value="1"/>
</dbReference>
<dbReference type="CDD" id="cd03708">
    <property type="entry name" value="GTPBP_III"/>
    <property type="match status" value="1"/>
</dbReference>
<protein>
    <recommendedName>
        <fullName evidence="3">GTP-binding protein 1</fullName>
    </recommendedName>
</protein>
<dbReference type="Gene3D" id="2.40.30.10">
    <property type="entry name" value="Translation factors"/>
    <property type="match status" value="2"/>
</dbReference>
<dbReference type="SUPFAM" id="SSF52540">
    <property type="entry name" value="P-loop containing nucleoside triphosphate hydrolases"/>
    <property type="match status" value="1"/>
</dbReference>
<keyword evidence="6" id="KW-0342">GTP-binding</keyword>
<dbReference type="InterPro" id="IPR050055">
    <property type="entry name" value="EF-Tu_GTPase"/>
</dbReference>
<dbReference type="AlphaFoldDB" id="F2U689"/>
<dbReference type="eggNOG" id="KOG0463">
    <property type="taxonomic scope" value="Eukaryota"/>
</dbReference>
<evidence type="ECO:0000313" key="9">
    <source>
        <dbReference type="EMBL" id="EGD83030.1"/>
    </source>
</evidence>
<dbReference type="SUPFAM" id="SSF50465">
    <property type="entry name" value="EF-Tu/eEF-1alpha/eIF2-gamma C-terminal domain"/>
    <property type="match status" value="1"/>
</dbReference>
<name>F2U689_SALR5</name>
<dbReference type="InterPro" id="IPR004161">
    <property type="entry name" value="EFTu-like_2"/>
</dbReference>
<dbReference type="FunCoup" id="F2U689">
    <property type="interactions" value="1009"/>
</dbReference>
<keyword evidence="10" id="KW-1185">Reference proteome</keyword>
<dbReference type="OrthoDB" id="248233at2759"/>
<dbReference type="InterPro" id="IPR035531">
    <property type="entry name" value="GTPBP1-like"/>
</dbReference>
<evidence type="ECO:0000259" key="8">
    <source>
        <dbReference type="PROSITE" id="PS51722"/>
    </source>
</evidence>
<evidence type="ECO:0000256" key="7">
    <source>
        <dbReference type="ARBA" id="ARBA00025630"/>
    </source>
</evidence>
<accession>F2U689</accession>
<dbReference type="InParanoid" id="F2U689"/>
<reference evidence="9" key="1">
    <citation type="submission" date="2009-08" db="EMBL/GenBank/DDBJ databases">
        <title>Annotation of Salpingoeca rosetta.</title>
        <authorList>
            <consortium name="The Broad Institute Genome Sequencing Platform"/>
            <person name="Russ C."/>
            <person name="Cuomo C."/>
            <person name="Burger G."/>
            <person name="Gray M.W."/>
            <person name="Holland P.W.H."/>
            <person name="King N."/>
            <person name="Lang F.B.F."/>
            <person name="Roger A.J."/>
            <person name="Ruiz-Trillo I."/>
            <person name="Young S.K."/>
            <person name="Zeng Q."/>
            <person name="Gargeya S."/>
            <person name="Alvarado L."/>
            <person name="Berlin A."/>
            <person name="Chapman S.B."/>
            <person name="Chen Z."/>
            <person name="Freedman E."/>
            <person name="Gellesch M."/>
            <person name="Goldberg J."/>
            <person name="Griggs A."/>
            <person name="Gujja S."/>
            <person name="Heilman E."/>
            <person name="Heiman D."/>
            <person name="Howarth C."/>
            <person name="Mehta T."/>
            <person name="Neiman D."/>
            <person name="Pearson M."/>
            <person name="Roberts A."/>
            <person name="Saif S."/>
            <person name="Shea T."/>
            <person name="Shenoy N."/>
            <person name="Sisk P."/>
            <person name="Stolte C."/>
            <person name="Sykes S."/>
            <person name="White J."/>
            <person name="Yandava C."/>
            <person name="Haas B."/>
            <person name="Nusbaum C."/>
            <person name="Birren B."/>
        </authorList>
    </citation>
    <scope>NUCLEOTIDE SEQUENCE [LARGE SCALE GENOMIC DNA]</scope>
    <source>
        <strain evidence="9">ATCC 50818</strain>
    </source>
</reference>
<evidence type="ECO:0000313" key="10">
    <source>
        <dbReference type="Proteomes" id="UP000007799"/>
    </source>
</evidence>
<dbReference type="GO" id="GO:0005525">
    <property type="term" value="F:GTP binding"/>
    <property type="evidence" value="ECO:0007669"/>
    <property type="project" value="UniProtKB-KW"/>
</dbReference>
<dbReference type="STRING" id="946362.F2U689"/>
<dbReference type="SUPFAM" id="SSF50447">
    <property type="entry name" value="Translation proteins"/>
    <property type="match status" value="1"/>
</dbReference>
<dbReference type="GO" id="GO:0003746">
    <property type="term" value="F:translation elongation factor activity"/>
    <property type="evidence" value="ECO:0007669"/>
    <property type="project" value="TreeGrafter"/>
</dbReference>
<feature type="domain" description="Tr-type G" evidence="8">
    <location>
        <begin position="133"/>
        <end position="362"/>
    </location>
</feature>
<dbReference type="CDD" id="cd03694">
    <property type="entry name" value="GTPBP_II"/>
    <property type="match status" value="1"/>
</dbReference>
<dbReference type="FunFam" id="2.40.30.10:FF:000014">
    <property type="entry name" value="Probable GTP-binding protein 1"/>
    <property type="match status" value="1"/>
</dbReference>
<keyword evidence="4" id="KW-0963">Cytoplasm</keyword>
<evidence type="ECO:0000256" key="2">
    <source>
        <dbReference type="ARBA" id="ARBA00007249"/>
    </source>
</evidence>
<dbReference type="GO" id="GO:0005737">
    <property type="term" value="C:cytoplasm"/>
    <property type="evidence" value="ECO:0007669"/>
    <property type="project" value="UniProtKB-SubCell"/>
</dbReference>
<dbReference type="RefSeq" id="XP_004995394.1">
    <property type="nucleotide sequence ID" value="XM_004995337.1"/>
</dbReference>
<dbReference type="Gene3D" id="3.40.50.300">
    <property type="entry name" value="P-loop containing nucleotide triphosphate hydrolases"/>
    <property type="match status" value="1"/>
</dbReference>
<evidence type="ECO:0000256" key="1">
    <source>
        <dbReference type="ARBA" id="ARBA00004496"/>
    </source>
</evidence>
<dbReference type="InterPro" id="IPR009000">
    <property type="entry name" value="Transl_B-barrel_sf"/>
</dbReference>
<evidence type="ECO:0000256" key="5">
    <source>
        <dbReference type="ARBA" id="ARBA00022741"/>
    </source>
</evidence>
<dbReference type="FunFam" id="3.40.50.300:FF:000091">
    <property type="entry name" value="Probable GTP-binding protein 1"/>
    <property type="match status" value="1"/>
</dbReference>
<dbReference type="InterPro" id="IPR027417">
    <property type="entry name" value="P-loop_NTPase"/>
</dbReference>
<dbReference type="EMBL" id="GL832962">
    <property type="protein sequence ID" value="EGD83030.1"/>
    <property type="molecule type" value="Genomic_DNA"/>
</dbReference>
<dbReference type="KEGG" id="sre:PTSG_03667"/>
<comment type="similarity">
    <text evidence="2">Belongs to the TRAFAC class translation factor GTPase superfamily. Classic translation factor GTPase family. EF-Tu/EF-1A subfamily.</text>
</comment>
<dbReference type="PROSITE" id="PS51722">
    <property type="entry name" value="G_TR_2"/>
    <property type="match status" value="1"/>
</dbReference>
<dbReference type="FunFam" id="2.40.30.10:FF:000028">
    <property type="entry name" value="GTP-binding protein 1,-like"/>
    <property type="match status" value="1"/>
</dbReference>
<dbReference type="CDD" id="cd04165">
    <property type="entry name" value="GTPBP1_like"/>
    <property type="match status" value="1"/>
</dbReference>
<dbReference type="Pfam" id="PF03144">
    <property type="entry name" value="GTP_EFTU_D2"/>
    <property type="match status" value="1"/>
</dbReference>
<evidence type="ECO:0000256" key="4">
    <source>
        <dbReference type="ARBA" id="ARBA00022490"/>
    </source>
</evidence>
<keyword evidence="5" id="KW-0547">Nucleotide-binding</keyword>
<dbReference type="Pfam" id="PF00009">
    <property type="entry name" value="GTP_EFTU"/>
    <property type="match status" value="1"/>
</dbReference>
<comment type="function">
    <text evidence="7">Promotes degradation of target mRNA species. Plays a role in the regulation of circadian mRNA stability. Binds GTP and has GTPase activity.</text>
</comment>
<gene>
    <name evidence="9" type="ORF">PTSG_03667</name>
</gene>
<dbReference type="PANTHER" id="PTHR43721:SF9">
    <property type="entry name" value="GTP-BINDING PROTEIN 1"/>
    <property type="match status" value="1"/>
</dbReference>
<evidence type="ECO:0000256" key="3">
    <source>
        <dbReference type="ARBA" id="ARBA00015364"/>
    </source>
</evidence>
<evidence type="ECO:0000256" key="6">
    <source>
        <dbReference type="ARBA" id="ARBA00023134"/>
    </source>
</evidence>
<dbReference type="InterPro" id="IPR000795">
    <property type="entry name" value="T_Tr_GTP-bd_dom"/>
</dbReference>
<dbReference type="GeneID" id="16075976"/>
<dbReference type="OMA" id="FRFIQRP"/>
<sequence length="548" mass="60248">MSTTAKEMDNFDDVLDDIVREVQDMDVVSRQSSSQPAITKTSLVKPDEHVFKHLLGTLESLLKENEGDCIYTIGTGDGEPSGLSEEDLAASVKTLEELSNSCDADVSLLRTHDEEAGKVAEYLVRRRCAPDQFSEVRVAVVGNVDAGKSTLLGVLTHNVLDNGRGLSRQKLFRHQHEMESGRTSSVSYNILGYDSKGAIVNKPGHDGRLDWVQICTEASKVTTFIDLAGHERYLKTTVFGLTGHAPHYTMLMIGSNAGIVGMTKEHLGLSLALHVPLYVVVTKIDMCPPNVLEATMKLLQKILKSAGCKKIPMLINNMDDVVVAATNFVTTRICPIFQVSNVTGENLDLLKAFINLLKPPVLDADDKPAEFQIDDTFSVPGVGTVVSGYLRQGVIRLNDTLMLGPDALGHYQATVIKGIHRRRMPTTEVRAGQTSSFALKKVKRSAIRKGMMLLGKDAEATATWEFEGEILVLHHPTTITARYQAMVHCGSIRQTATIVKMDKEHIRTGDKAVASFRFIRHPEYIKVGEKIVFREGRTKAIGTITKLL</sequence>
<comment type="subcellular location">
    <subcellularLocation>
        <location evidence="1">Cytoplasm</location>
    </subcellularLocation>
</comment>
<dbReference type="InterPro" id="IPR009001">
    <property type="entry name" value="Transl_elong_EF1A/Init_IF2_C"/>
</dbReference>
<organism evidence="10">
    <name type="scientific">Salpingoeca rosetta (strain ATCC 50818 / BSB-021)</name>
    <dbReference type="NCBI Taxonomy" id="946362"/>
    <lineage>
        <taxon>Eukaryota</taxon>
        <taxon>Choanoflagellata</taxon>
        <taxon>Craspedida</taxon>
        <taxon>Salpingoecidae</taxon>
        <taxon>Salpingoeca</taxon>
    </lineage>
</organism>
<dbReference type="GO" id="GO:0003924">
    <property type="term" value="F:GTPase activity"/>
    <property type="evidence" value="ECO:0007669"/>
    <property type="project" value="InterPro"/>
</dbReference>
<proteinExistence type="inferred from homology"/>
<dbReference type="Proteomes" id="UP000007799">
    <property type="component" value="Unassembled WGS sequence"/>
</dbReference>